<dbReference type="AlphaFoldDB" id="A0AAV7WBU3"/>
<sequence length="113" mass="13024">MERILEQWVTDELKLKGLSQLFVIELVHRALTPMPPPEAPPRAIIACRLPYRDRAKILKASREMTMLQFEGRNIVVYPNYTEHLDMVNTISRVPQVGELIAQELDADLTLEEV</sequence>
<evidence type="ECO:0000313" key="2">
    <source>
        <dbReference type="Proteomes" id="UP001066276"/>
    </source>
</evidence>
<gene>
    <name evidence="1" type="ORF">NDU88_005887</name>
</gene>
<keyword evidence="2" id="KW-1185">Reference proteome</keyword>
<organism evidence="1 2">
    <name type="scientific">Pleurodeles waltl</name>
    <name type="common">Iberian ribbed newt</name>
    <dbReference type="NCBI Taxonomy" id="8319"/>
    <lineage>
        <taxon>Eukaryota</taxon>
        <taxon>Metazoa</taxon>
        <taxon>Chordata</taxon>
        <taxon>Craniata</taxon>
        <taxon>Vertebrata</taxon>
        <taxon>Euteleostomi</taxon>
        <taxon>Amphibia</taxon>
        <taxon>Batrachia</taxon>
        <taxon>Caudata</taxon>
        <taxon>Salamandroidea</taxon>
        <taxon>Salamandridae</taxon>
        <taxon>Pleurodelinae</taxon>
        <taxon>Pleurodeles</taxon>
    </lineage>
</organism>
<reference evidence="1" key="1">
    <citation type="journal article" date="2022" name="bioRxiv">
        <title>Sequencing and chromosome-scale assembly of the giantPleurodeles waltlgenome.</title>
        <authorList>
            <person name="Brown T."/>
            <person name="Elewa A."/>
            <person name="Iarovenko S."/>
            <person name="Subramanian E."/>
            <person name="Araus A.J."/>
            <person name="Petzold A."/>
            <person name="Susuki M."/>
            <person name="Suzuki K.-i.T."/>
            <person name="Hayashi T."/>
            <person name="Toyoda A."/>
            <person name="Oliveira C."/>
            <person name="Osipova E."/>
            <person name="Leigh N.D."/>
            <person name="Simon A."/>
            <person name="Yun M.H."/>
        </authorList>
    </citation>
    <scope>NUCLEOTIDE SEQUENCE</scope>
    <source>
        <strain evidence="1">20211129_DDA</strain>
        <tissue evidence="1">Liver</tissue>
    </source>
</reference>
<dbReference type="Proteomes" id="UP001066276">
    <property type="component" value="Chromosome 1_2"/>
</dbReference>
<name>A0AAV7WBU3_PLEWA</name>
<proteinExistence type="predicted"/>
<dbReference type="Gene3D" id="3.30.70.1820">
    <property type="entry name" value="L1 transposable element, RRM domain"/>
    <property type="match status" value="1"/>
</dbReference>
<protein>
    <submittedName>
        <fullName evidence="1">Uncharacterized protein</fullName>
    </submittedName>
</protein>
<evidence type="ECO:0000313" key="1">
    <source>
        <dbReference type="EMBL" id="KAJ1210524.1"/>
    </source>
</evidence>
<accession>A0AAV7WBU3</accession>
<dbReference type="EMBL" id="JANPWB010000002">
    <property type="protein sequence ID" value="KAJ1210524.1"/>
    <property type="molecule type" value="Genomic_DNA"/>
</dbReference>
<comment type="caution">
    <text evidence="1">The sequence shown here is derived from an EMBL/GenBank/DDBJ whole genome shotgun (WGS) entry which is preliminary data.</text>
</comment>